<gene>
    <name evidence="2" type="ORF">OSB04_017588</name>
</gene>
<feature type="compositionally biased region" description="Basic and acidic residues" evidence="1">
    <location>
        <begin position="55"/>
        <end position="72"/>
    </location>
</feature>
<dbReference type="EMBL" id="JARYMX010000004">
    <property type="protein sequence ID" value="KAJ9553543.1"/>
    <property type="molecule type" value="Genomic_DNA"/>
</dbReference>
<proteinExistence type="predicted"/>
<accession>A0AA38T362</accession>
<protein>
    <submittedName>
        <fullName evidence="2">Uncharacterized protein</fullName>
    </submittedName>
</protein>
<reference evidence="2" key="1">
    <citation type="submission" date="2023-03" db="EMBL/GenBank/DDBJ databases">
        <title>Chromosome-scale reference genome and RAD-based genetic map of yellow starthistle (Centaurea solstitialis) reveal putative structural variation and QTLs associated with invader traits.</title>
        <authorList>
            <person name="Reatini B."/>
            <person name="Cang F.A."/>
            <person name="Jiang Q."/>
            <person name="Mckibben M.T.W."/>
            <person name="Barker M.S."/>
            <person name="Rieseberg L.H."/>
            <person name="Dlugosch K.M."/>
        </authorList>
    </citation>
    <scope>NUCLEOTIDE SEQUENCE</scope>
    <source>
        <strain evidence="2">CAN-66</strain>
        <tissue evidence="2">Leaf</tissue>
    </source>
</reference>
<feature type="region of interest" description="Disordered" evidence="1">
    <location>
        <begin position="26"/>
        <end position="73"/>
    </location>
</feature>
<keyword evidence="3" id="KW-1185">Reference proteome</keyword>
<evidence type="ECO:0000313" key="3">
    <source>
        <dbReference type="Proteomes" id="UP001172457"/>
    </source>
</evidence>
<comment type="caution">
    <text evidence="2">The sequence shown here is derived from an EMBL/GenBank/DDBJ whole genome shotgun (WGS) entry which is preliminary data.</text>
</comment>
<name>A0AA38T362_9ASTR</name>
<evidence type="ECO:0000313" key="2">
    <source>
        <dbReference type="EMBL" id="KAJ9553543.1"/>
    </source>
</evidence>
<organism evidence="2 3">
    <name type="scientific">Centaurea solstitialis</name>
    <name type="common">yellow star-thistle</name>
    <dbReference type="NCBI Taxonomy" id="347529"/>
    <lineage>
        <taxon>Eukaryota</taxon>
        <taxon>Viridiplantae</taxon>
        <taxon>Streptophyta</taxon>
        <taxon>Embryophyta</taxon>
        <taxon>Tracheophyta</taxon>
        <taxon>Spermatophyta</taxon>
        <taxon>Magnoliopsida</taxon>
        <taxon>eudicotyledons</taxon>
        <taxon>Gunneridae</taxon>
        <taxon>Pentapetalae</taxon>
        <taxon>asterids</taxon>
        <taxon>campanulids</taxon>
        <taxon>Asterales</taxon>
        <taxon>Asteraceae</taxon>
        <taxon>Carduoideae</taxon>
        <taxon>Cardueae</taxon>
        <taxon>Centaureinae</taxon>
        <taxon>Centaurea</taxon>
    </lineage>
</organism>
<dbReference type="AlphaFoldDB" id="A0AA38T362"/>
<sequence length="145" mass="15842">MNSSAKSQEQESKMVLKVQAHKKWIGIREKREKEKKRVLRKIQEPEEESSVGGNRGEENPGKPRDLARDLRSRGKVAQVSAPVLKQYVYASDGVMIDMASRNAPMSPALGLLRGARVSVDGVMIDMASRCLEVTSDGAGGGYTAI</sequence>
<dbReference type="Proteomes" id="UP001172457">
    <property type="component" value="Chromosome 4"/>
</dbReference>
<evidence type="ECO:0000256" key="1">
    <source>
        <dbReference type="SAM" id="MobiDB-lite"/>
    </source>
</evidence>